<reference evidence="1 2" key="1">
    <citation type="submission" date="2024-03" db="EMBL/GenBank/DDBJ databases">
        <title>Human intestinal bacterial collection.</title>
        <authorList>
            <person name="Pauvert C."/>
            <person name="Hitch T.C.A."/>
            <person name="Clavel T."/>
        </authorList>
    </citation>
    <scope>NUCLEOTIDE SEQUENCE [LARGE SCALE GENOMIC DNA]</scope>
    <source>
        <strain evidence="1 2">CLA-JM-H16</strain>
    </source>
</reference>
<dbReference type="RefSeq" id="WP_349057642.1">
    <property type="nucleotide sequence ID" value="NZ_JBBMEJ010000032.1"/>
</dbReference>
<accession>A0ABV1BL44</accession>
<gene>
    <name evidence="1" type="ORF">WMO28_16120</name>
</gene>
<keyword evidence="2" id="KW-1185">Reference proteome</keyword>
<dbReference type="Proteomes" id="UP001473063">
    <property type="component" value="Unassembled WGS sequence"/>
</dbReference>
<protein>
    <submittedName>
        <fullName evidence="1">Uncharacterized protein</fullName>
    </submittedName>
</protein>
<proteinExistence type="predicted"/>
<organism evidence="1 2">
    <name type="scientific">Blautia aquisgranensis</name>
    <dbReference type="NCBI Taxonomy" id="3133153"/>
    <lineage>
        <taxon>Bacteria</taxon>
        <taxon>Bacillati</taxon>
        <taxon>Bacillota</taxon>
        <taxon>Clostridia</taxon>
        <taxon>Lachnospirales</taxon>
        <taxon>Lachnospiraceae</taxon>
        <taxon>Blautia</taxon>
    </lineage>
</organism>
<sequence length="116" mass="13400">MTVTGKDKIEIIEKDPEGEESRIKVNLSFLQMCHYLPIVELIVELGPEEQEDWTFGSLVYEEEKYSIGIPTVLYKELLPIAEGKEENLLEKLLEKISSKETYLLDIVPDEALLWMV</sequence>
<evidence type="ECO:0000313" key="2">
    <source>
        <dbReference type="Proteomes" id="UP001473063"/>
    </source>
</evidence>
<dbReference type="EMBL" id="JBBMEJ010000032">
    <property type="protein sequence ID" value="MEQ2372426.1"/>
    <property type="molecule type" value="Genomic_DNA"/>
</dbReference>
<comment type="caution">
    <text evidence="1">The sequence shown here is derived from an EMBL/GenBank/DDBJ whole genome shotgun (WGS) entry which is preliminary data.</text>
</comment>
<evidence type="ECO:0000313" key="1">
    <source>
        <dbReference type="EMBL" id="MEQ2372426.1"/>
    </source>
</evidence>
<name>A0ABV1BL44_9FIRM</name>